<dbReference type="Proteomes" id="UP000316215">
    <property type="component" value="Chromosome"/>
</dbReference>
<name>A0A514JSY5_9ACTN</name>
<accession>A0A514JSY5</accession>
<dbReference type="EMBL" id="CP022310">
    <property type="protein sequence ID" value="QDI70463.1"/>
    <property type="molecule type" value="Genomic_DNA"/>
</dbReference>
<dbReference type="AlphaFoldDB" id="A0A514JSY5"/>
<organism evidence="1 2">
    <name type="scientific">Streptomyces calvus</name>
    <dbReference type="NCBI Taxonomy" id="67282"/>
    <lineage>
        <taxon>Bacteria</taxon>
        <taxon>Bacillati</taxon>
        <taxon>Actinomycetota</taxon>
        <taxon>Actinomycetes</taxon>
        <taxon>Kitasatosporales</taxon>
        <taxon>Streptomycetaceae</taxon>
        <taxon>Streptomyces</taxon>
    </lineage>
</organism>
<proteinExistence type="predicted"/>
<keyword evidence="2" id="KW-1185">Reference proteome</keyword>
<accession>A0A7W3QT18</accession>
<evidence type="ECO:0000313" key="2">
    <source>
        <dbReference type="Proteomes" id="UP000316215"/>
    </source>
</evidence>
<dbReference type="KEGG" id="sast:CD934_18535"/>
<gene>
    <name evidence="1" type="ORF">CD934_18535</name>
</gene>
<sequence length="103" mass="11166">MTAGERVDGIPEDVQELLRGARRLEMAAALWAVVALGLWAWWFASFSPFTPPHPLDDVPLPKGPIGVLALAVVPTVATAATFVYSRVLFRLAHLELGRFGRSG</sequence>
<evidence type="ECO:0000313" key="1">
    <source>
        <dbReference type="EMBL" id="QDI70463.1"/>
    </source>
</evidence>
<dbReference type="RefSeq" id="WP_142232617.1">
    <property type="nucleotide sequence ID" value="NZ_CP022310.1"/>
</dbReference>
<reference evidence="1 2" key="1">
    <citation type="submission" date="2017-07" db="EMBL/GenBank/DDBJ databases">
        <title>The Complete Genome of Streptomyces asterosporus-ZSY.</title>
        <authorList>
            <person name="Zhang S."/>
        </authorList>
    </citation>
    <scope>NUCLEOTIDE SEQUENCE [LARGE SCALE GENOMIC DNA]</scope>
    <source>
        <strain evidence="1 2">DSM 41452</strain>
    </source>
</reference>
<protein>
    <submittedName>
        <fullName evidence="1">Uncharacterized protein</fullName>
    </submittedName>
</protein>